<accession>A0ABW0RVY6</accession>
<evidence type="ECO:0000259" key="2">
    <source>
        <dbReference type="PROSITE" id="PS50933"/>
    </source>
</evidence>
<feature type="signal peptide" evidence="1">
    <location>
        <begin position="1"/>
        <end position="22"/>
    </location>
</feature>
<dbReference type="PROSITE" id="PS50933">
    <property type="entry name" value="CHRD"/>
    <property type="match status" value="1"/>
</dbReference>
<feature type="chain" id="PRO_5047304168" evidence="1">
    <location>
        <begin position="23"/>
        <end position="201"/>
    </location>
</feature>
<evidence type="ECO:0000256" key="1">
    <source>
        <dbReference type="SAM" id="SignalP"/>
    </source>
</evidence>
<dbReference type="Proteomes" id="UP001596086">
    <property type="component" value="Unassembled WGS sequence"/>
</dbReference>
<proteinExistence type="predicted"/>
<reference evidence="4" key="1">
    <citation type="journal article" date="2019" name="Int. J. Syst. Evol. Microbiol.">
        <title>The Global Catalogue of Microorganisms (GCM) 10K type strain sequencing project: providing services to taxonomists for standard genome sequencing and annotation.</title>
        <authorList>
            <consortium name="The Broad Institute Genomics Platform"/>
            <consortium name="The Broad Institute Genome Sequencing Center for Infectious Disease"/>
            <person name="Wu L."/>
            <person name="Ma J."/>
        </authorList>
    </citation>
    <scope>NUCLEOTIDE SEQUENCE [LARGE SCALE GENOMIC DNA]</scope>
    <source>
        <strain evidence="4">CGMCC 4.5798</strain>
    </source>
</reference>
<name>A0ABW0RVY6_9BURK</name>
<organism evidence="3 4">
    <name type="scientific">Massilia aerilata</name>
    <dbReference type="NCBI Taxonomy" id="453817"/>
    <lineage>
        <taxon>Bacteria</taxon>
        <taxon>Pseudomonadati</taxon>
        <taxon>Pseudomonadota</taxon>
        <taxon>Betaproteobacteria</taxon>
        <taxon>Burkholderiales</taxon>
        <taxon>Oxalobacteraceae</taxon>
        <taxon>Telluria group</taxon>
        <taxon>Massilia</taxon>
    </lineage>
</organism>
<gene>
    <name evidence="3" type="ORF">ACFPO9_07515</name>
</gene>
<keyword evidence="4" id="KW-1185">Reference proteome</keyword>
<dbReference type="Pfam" id="PF07452">
    <property type="entry name" value="CHRD"/>
    <property type="match status" value="1"/>
</dbReference>
<dbReference type="InterPro" id="IPR013424">
    <property type="entry name" value="Ice-binding_C"/>
</dbReference>
<dbReference type="RefSeq" id="WP_379769025.1">
    <property type="nucleotide sequence ID" value="NZ_JBHSMZ010000004.1"/>
</dbReference>
<protein>
    <submittedName>
        <fullName evidence="3">CHRD domain-containing protein</fullName>
    </submittedName>
</protein>
<dbReference type="SMART" id="SM00754">
    <property type="entry name" value="CHRD"/>
    <property type="match status" value="1"/>
</dbReference>
<sequence>MKQVLSVLALAAAAGLASPAFAQTYRAIASGPAESPPNGSPGSGMAAIELRFDPGTSNMTVDMPFTDLVGTSLEAHIHCCTTDAFTGTSGVAIPFADFPTGVKSGTFSATLPLYEEATYDPAFLAANGGTVKGAASAFVSGLNANEAYVNIHTSAYPEGEIRGFIVAAPIPEPSEWAMLAGGLGALWWVGRRRRWEASWQR</sequence>
<dbReference type="InterPro" id="IPR010895">
    <property type="entry name" value="CHRD"/>
</dbReference>
<evidence type="ECO:0000313" key="4">
    <source>
        <dbReference type="Proteomes" id="UP001596086"/>
    </source>
</evidence>
<evidence type="ECO:0000313" key="3">
    <source>
        <dbReference type="EMBL" id="MFC5548364.1"/>
    </source>
</evidence>
<keyword evidence="1" id="KW-0732">Signal</keyword>
<comment type="caution">
    <text evidence="3">The sequence shown here is derived from an EMBL/GenBank/DDBJ whole genome shotgun (WGS) entry which is preliminary data.</text>
</comment>
<dbReference type="EMBL" id="JBHSMZ010000004">
    <property type="protein sequence ID" value="MFC5548364.1"/>
    <property type="molecule type" value="Genomic_DNA"/>
</dbReference>
<feature type="domain" description="CHRD" evidence="2">
    <location>
        <begin position="21"/>
        <end position="170"/>
    </location>
</feature>
<dbReference type="NCBIfam" id="TIGR02595">
    <property type="entry name" value="PEP_CTERM"/>
    <property type="match status" value="1"/>
</dbReference>